<comment type="similarity">
    <text evidence="1">Belongs to the LysR transcriptional regulatory family.</text>
</comment>
<dbReference type="InterPro" id="IPR058163">
    <property type="entry name" value="LysR-type_TF_proteobact-type"/>
</dbReference>
<dbReference type="Gene3D" id="3.40.190.10">
    <property type="entry name" value="Periplasmic binding protein-like II"/>
    <property type="match status" value="2"/>
</dbReference>
<dbReference type="Pfam" id="PF03466">
    <property type="entry name" value="LysR_substrate"/>
    <property type="match status" value="1"/>
</dbReference>
<name>A0A857JD37_9BURK</name>
<evidence type="ECO:0000256" key="1">
    <source>
        <dbReference type="ARBA" id="ARBA00009437"/>
    </source>
</evidence>
<reference evidence="6 7" key="1">
    <citation type="submission" date="2020-01" db="EMBL/GenBank/DDBJ databases">
        <title>Genome sequencing of strain KACC 21265.</title>
        <authorList>
            <person name="Heo J."/>
            <person name="Kim S.-J."/>
            <person name="Kim J.-S."/>
            <person name="Hong S.-B."/>
            <person name="Kwon S.-W."/>
        </authorList>
    </citation>
    <scope>NUCLEOTIDE SEQUENCE [LARGE SCALE GENOMIC DNA]</scope>
    <source>
        <strain evidence="6 7">KACC 21265</strain>
    </source>
</reference>
<dbReference type="InterPro" id="IPR000847">
    <property type="entry name" value="LysR_HTH_N"/>
</dbReference>
<dbReference type="CDD" id="cd08472">
    <property type="entry name" value="PBP2_CrgA_like_3"/>
    <property type="match status" value="1"/>
</dbReference>
<accession>A0A857JD37</accession>
<dbReference type="Proteomes" id="UP000464787">
    <property type="component" value="Chromosome"/>
</dbReference>
<keyword evidence="7" id="KW-1185">Reference proteome</keyword>
<gene>
    <name evidence="6" type="ORF">GT347_22955</name>
</gene>
<keyword evidence="4" id="KW-0804">Transcription</keyword>
<feature type="domain" description="HTH lysR-type" evidence="5">
    <location>
        <begin position="1"/>
        <end position="59"/>
    </location>
</feature>
<dbReference type="Gene3D" id="1.10.10.10">
    <property type="entry name" value="Winged helix-like DNA-binding domain superfamily/Winged helix DNA-binding domain"/>
    <property type="match status" value="1"/>
</dbReference>
<proteinExistence type="inferred from homology"/>
<dbReference type="EMBL" id="CP047650">
    <property type="protein sequence ID" value="QHJ00586.1"/>
    <property type="molecule type" value="Genomic_DNA"/>
</dbReference>
<sequence length="305" mass="33891">MDQIQAMRAFTRVVETGNFTKAADSLSLPKASITKQVQALESRLQVRLLNRTTRRVTVTADGAAYYERASRLLSDLDDIEASMTNAQATPRGRLRVDIGSSVARLIIIPALREFQDRYPDIQLDLGVGDRAVDLIGENVDCVIRGGELTEQFLVARRIGSISFINVASPDYLRRHGVPQHPSELEGEQHRVIHYLMNRTGRPFPMDFVNGDERVELTMRYQLAVNEANAHESAVLAGLGMSQMATFAAAPHLACGDLVQVLPDWTTAPFPFHVVYPPNRHLSAKVRAFVDWAAEVFSRSPALQGR</sequence>
<dbReference type="FunFam" id="1.10.10.10:FF:000001">
    <property type="entry name" value="LysR family transcriptional regulator"/>
    <property type="match status" value="1"/>
</dbReference>
<keyword evidence="2" id="KW-0805">Transcription regulation</keyword>
<evidence type="ECO:0000259" key="5">
    <source>
        <dbReference type="PROSITE" id="PS50931"/>
    </source>
</evidence>
<evidence type="ECO:0000313" key="7">
    <source>
        <dbReference type="Proteomes" id="UP000464787"/>
    </source>
</evidence>
<dbReference type="GO" id="GO:0006351">
    <property type="term" value="P:DNA-templated transcription"/>
    <property type="evidence" value="ECO:0007669"/>
    <property type="project" value="TreeGrafter"/>
</dbReference>
<dbReference type="SUPFAM" id="SSF46785">
    <property type="entry name" value="Winged helix' DNA-binding domain"/>
    <property type="match status" value="1"/>
</dbReference>
<evidence type="ECO:0000313" key="6">
    <source>
        <dbReference type="EMBL" id="QHJ00586.1"/>
    </source>
</evidence>
<dbReference type="PROSITE" id="PS50931">
    <property type="entry name" value="HTH_LYSR"/>
    <property type="match status" value="1"/>
</dbReference>
<protein>
    <submittedName>
        <fullName evidence="6">LysR family transcriptional regulator</fullName>
    </submittedName>
</protein>
<dbReference type="KEGG" id="xyk:GT347_22955"/>
<dbReference type="PANTHER" id="PTHR30537:SF17">
    <property type="entry name" value="LYSR-FAMILY REGULATORY PROTEIN"/>
    <property type="match status" value="1"/>
</dbReference>
<dbReference type="Pfam" id="PF00126">
    <property type="entry name" value="HTH_1"/>
    <property type="match status" value="1"/>
</dbReference>
<keyword evidence="3" id="KW-0238">DNA-binding</keyword>
<dbReference type="InterPro" id="IPR005119">
    <property type="entry name" value="LysR_subst-bd"/>
</dbReference>
<dbReference type="GO" id="GO:0043565">
    <property type="term" value="F:sequence-specific DNA binding"/>
    <property type="evidence" value="ECO:0007669"/>
    <property type="project" value="TreeGrafter"/>
</dbReference>
<dbReference type="AlphaFoldDB" id="A0A857JD37"/>
<dbReference type="GO" id="GO:0003700">
    <property type="term" value="F:DNA-binding transcription factor activity"/>
    <property type="evidence" value="ECO:0007669"/>
    <property type="project" value="InterPro"/>
</dbReference>
<dbReference type="RefSeq" id="WP_160554396.1">
    <property type="nucleotide sequence ID" value="NZ_CP047650.1"/>
</dbReference>
<dbReference type="PANTHER" id="PTHR30537">
    <property type="entry name" value="HTH-TYPE TRANSCRIPTIONAL REGULATOR"/>
    <property type="match status" value="1"/>
</dbReference>
<evidence type="ECO:0000256" key="3">
    <source>
        <dbReference type="ARBA" id="ARBA00023125"/>
    </source>
</evidence>
<evidence type="ECO:0000256" key="4">
    <source>
        <dbReference type="ARBA" id="ARBA00023163"/>
    </source>
</evidence>
<dbReference type="InterPro" id="IPR036390">
    <property type="entry name" value="WH_DNA-bd_sf"/>
</dbReference>
<dbReference type="InterPro" id="IPR036388">
    <property type="entry name" value="WH-like_DNA-bd_sf"/>
</dbReference>
<organism evidence="6 7">
    <name type="scientific">Xylophilus rhododendri</name>
    <dbReference type="NCBI Taxonomy" id="2697032"/>
    <lineage>
        <taxon>Bacteria</taxon>
        <taxon>Pseudomonadati</taxon>
        <taxon>Pseudomonadota</taxon>
        <taxon>Betaproteobacteria</taxon>
        <taxon>Burkholderiales</taxon>
        <taxon>Xylophilus</taxon>
    </lineage>
</organism>
<dbReference type="SUPFAM" id="SSF53850">
    <property type="entry name" value="Periplasmic binding protein-like II"/>
    <property type="match status" value="1"/>
</dbReference>
<evidence type="ECO:0000256" key="2">
    <source>
        <dbReference type="ARBA" id="ARBA00023015"/>
    </source>
</evidence>